<keyword evidence="1" id="KW-0812">Transmembrane</keyword>
<keyword evidence="1" id="KW-0472">Membrane</keyword>
<dbReference type="RefSeq" id="WP_005528109.1">
    <property type="nucleotide sequence ID" value="NZ_BJLD01000001.1"/>
</dbReference>
<dbReference type="AlphaFoldDB" id="A0AAQ1TUF8"/>
<dbReference type="Proteomes" id="UP000315234">
    <property type="component" value="Unassembled WGS sequence"/>
</dbReference>
<evidence type="ECO:0000256" key="1">
    <source>
        <dbReference type="SAM" id="Phobius"/>
    </source>
</evidence>
<evidence type="ECO:0000313" key="2">
    <source>
        <dbReference type="EMBL" id="GEA43112.1"/>
    </source>
</evidence>
<name>A0AAQ1TUF8_CORST</name>
<feature type="transmembrane region" description="Helical" evidence="1">
    <location>
        <begin position="56"/>
        <end position="75"/>
    </location>
</feature>
<evidence type="ECO:0000313" key="3">
    <source>
        <dbReference type="Proteomes" id="UP000315234"/>
    </source>
</evidence>
<comment type="caution">
    <text evidence="2">The sequence shown here is derived from an EMBL/GenBank/DDBJ whole genome shotgun (WGS) entry which is preliminary data.</text>
</comment>
<protein>
    <submittedName>
        <fullName evidence="2">Uncharacterized protein</fullName>
    </submittedName>
</protein>
<keyword evidence="1" id="KW-1133">Transmembrane helix</keyword>
<dbReference type="EMBL" id="BJLD01000001">
    <property type="protein sequence ID" value="GEA43112.1"/>
    <property type="molecule type" value="Genomic_DNA"/>
</dbReference>
<organism evidence="2 3">
    <name type="scientific">Corynebacterium striatum</name>
    <dbReference type="NCBI Taxonomy" id="43770"/>
    <lineage>
        <taxon>Bacteria</taxon>
        <taxon>Bacillati</taxon>
        <taxon>Actinomycetota</taxon>
        <taxon>Actinomycetes</taxon>
        <taxon>Mycobacteriales</taxon>
        <taxon>Corynebacteriaceae</taxon>
        <taxon>Corynebacterium</taxon>
    </lineage>
</organism>
<sequence length="100" mass="10688">MPTAYLLPDTATEAEKKRARAAALADIHHRREQAAIMAAKAREAEKAAQQATLLDGFDLVFLGTLVAVLLIGALAIQMWPLAIGIASVVFVLFALGAFRD</sequence>
<reference evidence="2 3" key="1">
    <citation type="submission" date="2019-06" db="EMBL/GenBank/DDBJ databases">
        <title>Draft genome sequence of Corynebacterium striatum NBRC 15291.</title>
        <authorList>
            <person name="Miura T."/>
            <person name="Furukawa M."/>
            <person name="Shimamura M."/>
            <person name="Ohyama Y."/>
            <person name="Yamazoe A."/>
            <person name="Kawasaki H."/>
        </authorList>
    </citation>
    <scope>NUCLEOTIDE SEQUENCE [LARGE SCALE GENOMIC DNA]</scope>
    <source>
        <strain evidence="2 3">NBRC 15291</strain>
    </source>
</reference>
<proteinExistence type="predicted"/>
<gene>
    <name evidence="2" type="ORF">Cst04h_12820</name>
</gene>
<feature type="transmembrane region" description="Helical" evidence="1">
    <location>
        <begin position="81"/>
        <end position="98"/>
    </location>
</feature>
<accession>A0AAQ1TUF8</accession>